<dbReference type="EMBL" id="JACJVJ010000002">
    <property type="protein sequence ID" value="MBC2777787.1"/>
    <property type="molecule type" value="Genomic_DNA"/>
</dbReference>
<dbReference type="PROSITE" id="PS50109">
    <property type="entry name" value="HIS_KIN"/>
    <property type="match status" value="1"/>
</dbReference>
<dbReference type="GO" id="GO:0000155">
    <property type="term" value="F:phosphorelay sensor kinase activity"/>
    <property type="evidence" value="ECO:0007669"/>
    <property type="project" value="InterPro"/>
</dbReference>
<dbReference type="SUPFAM" id="SSF47384">
    <property type="entry name" value="Homodimeric domain of signal transducing histidine kinase"/>
    <property type="match status" value="1"/>
</dbReference>
<dbReference type="Proteomes" id="UP000564378">
    <property type="component" value="Unassembled WGS sequence"/>
</dbReference>
<dbReference type="RefSeq" id="WP_185801102.1">
    <property type="nucleotide sequence ID" value="NZ_JACJVJ010000002.1"/>
</dbReference>
<evidence type="ECO:0000256" key="1">
    <source>
        <dbReference type="ARBA" id="ARBA00000085"/>
    </source>
</evidence>
<evidence type="ECO:0000259" key="7">
    <source>
        <dbReference type="PROSITE" id="PS50109"/>
    </source>
</evidence>
<evidence type="ECO:0000256" key="5">
    <source>
        <dbReference type="ARBA" id="ARBA00023012"/>
    </source>
</evidence>
<evidence type="ECO:0000313" key="8">
    <source>
        <dbReference type="EMBL" id="MBC2777787.1"/>
    </source>
</evidence>
<keyword evidence="3" id="KW-0808">Transferase</keyword>
<dbReference type="Gene3D" id="1.10.287.130">
    <property type="match status" value="1"/>
</dbReference>
<dbReference type="Gene3D" id="3.30.565.10">
    <property type="entry name" value="Histidine kinase-like ATPase, C-terminal domain"/>
    <property type="match status" value="1"/>
</dbReference>
<feature type="region of interest" description="Disordered" evidence="6">
    <location>
        <begin position="305"/>
        <end position="326"/>
    </location>
</feature>
<keyword evidence="9" id="KW-1185">Reference proteome</keyword>
<name>A0A842HZ43_9SPHN</name>
<dbReference type="EC" id="2.7.13.3" evidence="2"/>
<proteinExistence type="predicted"/>
<dbReference type="CDD" id="cd00082">
    <property type="entry name" value="HisKA"/>
    <property type="match status" value="1"/>
</dbReference>
<dbReference type="InterPro" id="IPR036890">
    <property type="entry name" value="HATPase_C_sf"/>
</dbReference>
<dbReference type="SUPFAM" id="SSF55874">
    <property type="entry name" value="ATPase domain of HSP90 chaperone/DNA topoisomerase II/histidine kinase"/>
    <property type="match status" value="1"/>
</dbReference>
<evidence type="ECO:0000313" key="9">
    <source>
        <dbReference type="Proteomes" id="UP000564378"/>
    </source>
</evidence>
<protein>
    <recommendedName>
        <fullName evidence="2">histidine kinase</fullName>
        <ecNumber evidence="2">2.7.13.3</ecNumber>
    </recommendedName>
</protein>
<dbReference type="InterPro" id="IPR036097">
    <property type="entry name" value="HisK_dim/P_sf"/>
</dbReference>
<organism evidence="8 9">
    <name type="scientific">Parasphingopyxis marina</name>
    <dbReference type="NCBI Taxonomy" id="2761622"/>
    <lineage>
        <taxon>Bacteria</taxon>
        <taxon>Pseudomonadati</taxon>
        <taxon>Pseudomonadota</taxon>
        <taxon>Alphaproteobacteria</taxon>
        <taxon>Sphingomonadales</taxon>
        <taxon>Sphingomonadaceae</taxon>
        <taxon>Parasphingopyxis</taxon>
    </lineage>
</organism>
<evidence type="ECO:0000256" key="2">
    <source>
        <dbReference type="ARBA" id="ARBA00012438"/>
    </source>
</evidence>
<keyword evidence="5" id="KW-0902">Two-component regulatory system</keyword>
<evidence type="ECO:0000256" key="6">
    <source>
        <dbReference type="SAM" id="MobiDB-lite"/>
    </source>
</evidence>
<comment type="caution">
    <text evidence="8">The sequence shown here is derived from an EMBL/GenBank/DDBJ whole genome shotgun (WGS) entry which is preliminary data.</text>
</comment>
<dbReference type="InterPro" id="IPR050736">
    <property type="entry name" value="Sensor_HK_Regulatory"/>
</dbReference>
<dbReference type="PANTHER" id="PTHR43711">
    <property type="entry name" value="TWO-COMPONENT HISTIDINE KINASE"/>
    <property type="match status" value="1"/>
</dbReference>
<dbReference type="SMART" id="SM00388">
    <property type="entry name" value="HisKA"/>
    <property type="match status" value="1"/>
</dbReference>
<dbReference type="Pfam" id="PF00512">
    <property type="entry name" value="HisKA"/>
    <property type="match status" value="1"/>
</dbReference>
<feature type="domain" description="Histidine kinase" evidence="7">
    <location>
        <begin position="336"/>
        <end position="539"/>
    </location>
</feature>
<reference evidence="8 9" key="1">
    <citation type="submission" date="2020-08" db="EMBL/GenBank/DDBJ databases">
        <title>Draft genome sequence of Parasphingopyxis sp. GrpM-11.</title>
        <authorList>
            <person name="Oh J."/>
            <person name="Roh D.-H."/>
        </authorList>
    </citation>
    <scope>NUCLEOTIDE SEQUENCE [LARGE SCALE GENOMIC DNA]</scope>
    <source>
        <strain evidence="8 9">GrpM-11</strain>
    </source>
</reference>
<dbReference type="InterPro" id="IPR005467">
    <property type="entry name" value="His_kinase_dom"/>
</dbReference>
<evidence type="ECO:0000256" key="3">
    <source>
        <dbReference type="ARBA" id="ARBA00022679"/>
    </source>
</evidence>
<sequence length="562" mass="60754">MRFDDMLATVLAQPRDTPAARISQWRQLVDVLAQREDVAANPDHIPAFALLDEWQRDVPDAIKLETARSLSGRFVPAWLVAHFAEEKPDIAQPLLSGAQLDTGDWLDILPRMRPSSRALMRHRSDLDEEVRAALDRFGAADMILDKPADAAVEADAAGEILELEEAAIVPELPDQGSIAQDFRQIRNLVERIEAYRRNRPPPEPEAGESGACTEFRFETGPDGVIRWIDGAPRGPIVGQTIAFSADALDFGVDGHAAGAFRGRAPFRDARLMVAGEGPAAGAWRISAVPFFGDADGRFEGYRGMARRPRRDEEAAPPPAPPAGLFGSSLQPDSLRQLIHELRTPLNAIIGFSEMIEGQLLGPVSAAYRERAMAIGREAAGLLRSVEDIDTAARTESDQLALVPQQVDVAEILKRLHDNYLGQAEARGVELTIRIEKGLPPLAADPIATERMIERLLSATVGLAASGEVITVFCMRGAAPDTAAIAFSRPAMLAGKDEAELLDPGFSPEGDWPDAPALGLGFALRLVRNIAQEAQGSLDIAPQKFVLHLPAKDASALPGERGR</sequence>
<dbReference type="AlphaFoldDB" id="A0A842HZ43"/>
<comment type="catalytic activity">
    <reaction evidence="1">
        <text>ATP + protein L-histidine = ADP + protein N-phospho-L-histidine.</text>
        <dbReference type="EC" id="2.7.13.3"/>
    </reaction>
</comment>
<keyword evidence="4 8" id="KW-0418">Kinase</keyword>
<dbReference type="InterPro" id="IPR003661">
    <property type="entry name" value="HisK_dim/P_dom"/>
</dbReference>
<evidence type="ECO:0000256" key="4">
    <source>
        <dbReference type="ARBA" id="ARBA00022777"/>
    </source>
</evidence>
<gene>
    <name evidence="8" type="ORF">H6P80_09145</name>
</gene>
<dbReference type="PANTHER" id="PTHR43711:SF1">
    <property type="entry name" value="HISTIDINE KINASE 1"/>
    <property type="match status" value="1"/>
</dbReference>
<accession>A0A842HZ43</accession>